<keyword evidence="1" id="KW-1133">Transmembrane helix</keyword>
<evidence type="ECO:0008006" key="4">
    <source>
        <dbReference type="Google" id="ProtNLM"/>
    </source>
</evidence>
<dbReference type="Proteomes" id="UP000039865">
    <property type="component" value="Unassembled WGS sequence"/>
</dbReference>
<gene>
    <name evidence="2" type="primary">Contig61.g73</name>
    <name evidence="2" type="ORF">STYLEM_11368</name>
</gene>
<dbReference type="AlphaFoldDB" id="A0A078AKB5"/>
<name>A0A078AKB5_STYLE</name>
<dbReference type="EMBL" id="CCKQ01010818">
    <property type="protein sequence ID" value="CDW82336.1"/>
    <property type="molecule type" value="Genomic_DNA"/>
</dbReference>
<reference evidence="2 3" key="1">
    <citation type="submission" date="2014-06" db="EMBL/GenBank/DDBJ databases">
        <authorList>
            <person name="Swart Estienne"/>
        </authorList>
    </citation>
    <scope>NUCLEOTIDE SEQUENCE [LARGE SCALE GENOMIC DNA]</scope>
    <source>
        <strain evidence="2 3">130c</strain>
    </source>
</reference>
<accession>A0A078AKB5</accession>
<dbReference type="InParanoid" id="A0A078AKB5"/>
<proteinExistence type="predicted"/>
<feature type="transmembrane region" description="Helical" evidence="1">
    <location>
        <begin position="95"/>
        <end position="116"/>
    </location>
</feature>
<keyword evidence="1" id="KW-0472">Membrane</keyword>
<protein>
    <recommendedName>
        <fullName evidence="4">COPI associated protein</fullName>
    </recommendedName>
</protein>
<sequence>MVYFIQAVLLVALVMVILQRINSIYVDLSPYQTIQTILMIAAAILIFLDNIKLSFIERNFLFMKHFKGKVVFHLLLGTLLVSKSAVSGLQRLVGIFYILFAGLIIVFMVADVSSYLPSEKGIYKKGSDYLDLESYEAGAEDKNPQCAYNEATPLKQGSSE</sequence>
<feature type="transmembrane region" description="Helical" evidence="1">
    <location>
        <begin position="71"/>
        <end position="89"/>
    </location>
</feature>
<evidence type="ECO:0000313" key="2">
    <source>
        <dbReference type="EMBL" id="CDW82336.1"/>
    </source>
</evidence>
<evidence type="ECO:0000313" key="3">
    <source>
        <dbReference type="Proteomes" id="UP000039865"/>
    </source>
</evidence>
<evidence type="ECO:0000256" key="1">
    <source>
        <dbReference type="SAM" id="Phobius"/>
    </source>
</evidence>
<keyword evidence="1" id="KW-0812">Transmembrane</keyword>
<feature type="transmembrane region" description="Helical" evidence="1">
    <location>
        <begin position="33"/>
        <end position="51"/>
    </location>
</feature>
<keyword evidence="3" id="KW-1185">Reference proteome</keyword>
<organism evidence="2 3">
    <name type="scientific">Stylonychia lemnae</name>
    <name type="common">Ciliate</name>
    <dbReference type="NCBI Taxonomy" id="5949"/>
    <lineage>
        <taxon>Eukaryota</taxon>
        <taxon>Sar</taxon>
        <taxon>Alveolata</taxon>
        <taxon>Ciliophora</taxon>
        <taxon>Intramacronucleata</taxon>
        <taxon>Spirotrichea</taxon>
        <taxon>Stichotrichia</taxon>
        <taxon>Sporadotrichida</taxon>
        <taxon>Oxytrichidae</taxon>
        <taxon>Stylonychinae</taxon>
        <taxon>Stylonychia</taxon>
    </lineage>
</organism>